<name>A0A2M9X8M7_9LEPT</name>
<dbReference type="Proteomes" id="UP000232196">
    <property type="component" value="Unassembled WGS sequence"/>
</dbReference>
<keyword evidence="3" id="KW-1185">Reference proteome</keyword>
<keyword evidence="1" id="KW-0472">Membrane</keyword>
<feature type="transmembrane region" description="Helical" evidence="1">
    <location>
        <begin position="20"/>
        <end position="40"/>
    </location>
</feature>
<evidence type="ECO:0000313" key="3">
    <source>
        <dbReference type="Proteomes" id="UP000232196"/>
    </source>
</evidence>
<dbReference type="RefSeq" id="WP_100708150.1">
    <property type="nucleotide sequence ID" value="NZ_NPDL01000012.1"/>
</dbReference>
<sequence>MLILSQDPGSPILIWPEFSWTPVISGAIFLVLLFTVIYLLQRYLRRQNRLALEYRAKIVSKLQLHHFNSKDTNLFHTFLDQVDNSDLKRLAEDPSWYRKYFLPEFLQFLAEQSNLPAWKDILIVHTLDHLIEDHKAIAKNFITAILETDSEERFPALLGVHELDENSLNRAIRARIYTKKVGATFSLTRYERMQILVPDESKQWLKTEAILISQEGTNLTLQIKTVPELDEKKTAEWIETSKTSPAGPAHPGALPDEYLNSLAQILEYSGLNPGICDEITRLVTAYKEHPGLIRRRHKQEDYKILIRLYKACFIKSRSQAAGIPKPVLLFIHFFFLDEDLVSAKRIQDLELAIATLRSSVTDRQYQGVKLSVHLLPDWLNLILTGKKSPSQNHMGQTYDQIQKSNLRWNQEAEAKNLMNKEYLMHILDWELENILYMGLLGVSLNPNFAYPILSEDQFYGATESNLTFPDKILSNAERVLKIDTSIFHREVSVISNTDPSRTDQYRKEFFADCILLPYSGNRGVLWQDTSVGSQDYSRLLFPVVMTENATLVVTKTLGEFRWETERTLRGRKWKDPIPASLISEYYSYLEDFQRNPNLTVEAKKRIEQQWVKVGKNIKDMFSIDYAYWILLEAEGKPRLNRAVREILNRFVPIQIKL</sequence>
<reference evidence="2 3" key="1">
    <citation type="submission" date="2017-07" db="EMBL/GenBank/DDBJ databases">
        <title>Leptospira spp. isolated from tropical soils.</title>
        <authorList>
            <person name="Thibeaux R."/>
            <person name="Iraola G."/>
            <person name="Ferres I."/>
            <person name="Bierque E."/>
            <person name="Girault D."/>
            <person name="Soupe-Gilbert M.-E."/>
            <person name="Picardeau M."/>
            <person name="Goarant C."/>
        </authorList>
    </citation>
    <scope>NUCLEOTIDE SEQUENCE [LARGE SCALE GENOMIC DNA]</scope>
    <source>
        <strain evidence="2 3">MCA1-C-A1</strain>
    </source>
</reference>
<dbReference type="EMBL" id="NPDN01000011">
    <property type="protein sequence ID" value="PJZ24015.1"/>
    <property type="molecule type" value="Genomic_DNA"/>
</dbReference>
<keyword evidence="1" id="KW-0812">Transmembrane</keyword>
<proteinExistence type="predicted"/>
<evidence type="ECO:0000256" key="1">
    <source>
        <dbReference type="SAM" id="Phobius"/>
    </source>
</evidence>
<dbReference type="AlphaFoldDB" id="A0A2M9X8M7"/>
<accession>A0A2M9X8M7</accession>
<comment type="caution">
    <text evidence="2">The sequence shown here is derived from an EMBL/GenBank/DDBJ whole genome shotgun (WGS) entry which is preliminary data.</text>
</comment>
<dbReference type="OrthoDB" id="334160at2"/>
<protein>
    <submittedName>
        <fullName evidence="2">Uncharacterized protein</fullName>
    </submittedName>
</protein>
<organism evidence="2 3">
    <name type="scientific">Leptospira hartskeerlii</name>
    <dbReference type="NCBI Taxonomy" id="2023177"/>
    <lineage>
        <taxon>Bacteria</taxon>
        <taxon>Pseudomonadati</taxon>
        <taxon>Spirochaetota</taxon>
        <taxon>Spirochaetia</taxon>
        <taxon>Leptospirales</taxon>
        <taxon>Leptospiraceae</taxon>
        <taxon>Leptospira</taxon>
    </lineage>
</organism>
<gene>
    <name evidence="2" type="ORF">CH357_17970</name>
</gene>
<evidence type="ECO:0000313" key="2">
    <source>
        <dbReference type="EMBL" id="PJZ24015.1"/>
    </source>
</evidence>
<keyword evidence="1" id="KW-1133">Transmembrane helix</keyword>